<dbReference type="Proteomes" id="UP000010798">
    <property type="component" value="Chromosome"/>
</dbReference>
<feature type="region of interest" description="Disordered" evidence="7">
    <location>
        <begin position="46"/>
        <end position="68"/>
    </location>
</feature>
<name>L0DBX0_SINAD</name>
<dbReference type="RefSeq" id="WP_015245335.1">
    <property type="nucleotide sequence ID" value="NC_019892.1"/>
</dbReference>
<evidence type="ECO:0000313" key="9">
    <source>
        <dbReference type="EMBL" id="AGA26166.1"/>
    </source>
</evidence>
<gene>
    <name evidence="9" type="ordered locus">Sinac_1800</name>
</gene>
<dbReference type="SUPFAM" id="SSF46626">
    <property type="entry name" value="Cytochrome c"/>
    <property type="match status" value="2"/>
</dbReference>
<evidence type="ECO:0000256" key="7">
    <source>
        <dbReference type="SAM" id="MobiDB-lite"/>
    </source>
</evidence>
<sequence length="243" mass="26635">METYSSPSRPTLSRRASRPALMLGLVGLVVSIPLWSDRSLGSGPTLARRLDDAPAVQTPPGDSQDKDDQEMARLALRDNCLICHSEEMVISQRLTQPQWKAEVEKMVGFGSPLPPDQTDTLITYLSEQYSDSTPSALPARIRYTQALEQVKPTTAEIPPHGSQADQGATLFATHCAACHAPTAQGLDLGPNLVEVATLLRPADFLNVVRTGRHRMPGFQLILNPDQEKDILAWLQSKRYATDP</sequence>
<protein>
    <submittedName>
        <fullName evidence="9">Cytochrome c, mono-and diheme variants family</fullName>
    </submittedName>
</protein>
<evidence type="ECO:0000313" key="10">
    <source>
        <dbReference type="Proteomes" id="UP000010798"/>
    </source>
</evidence>
<dbReference type="OrthoDB" id="9789237at2"/>
<keyword evidence="5 6" id="KW-0408">Iron</keyword>
<dbReference type="Gene3D" id="1.10.760.10">
    <property type="entry name" value="Cytochrome c-like domain"/>
    <property type="match status" value="2"/>
</dbReference>
<dbReference type="Pfam" id="PF13442">
    <property type="entry name" value="Cytochrome_CBB3"/>
    <property type="match status" value="1"/>
</dbReference>
<dbReference type="InterPro" id="IPR009056">
    <property type="entry name" value="Cyt_c-like_dom"/>
</dbReference>
<dbReference type="GO" id="GO:0046872">
    <property type="term" value="F:metal ion binding"/>
    <property type="evidence" value="ECO:0007669"/>
    <property type="project" value="UniProtKB-KW"/>
</dbReference>
<dbReference type="InterPro" id="IPR036909">
    <property type="entry name" value="Cyt_c-like_dom_sf"/>
</dbReference>
<dbReference type="GO" id="GO:0020037">
    <property type="term" value="F:heme binding"/>
    <property type="evidence" value="ECO:0007669"/>
    <property type="project" value="InterPro"/>
</dbReference>
<dbReference type="PANTHER" id="PTHR37823">
    <property type="entry name" value="CYTOCHROME C-553-LIKE"/>
    <property type="match status" value="1"/>
</dbReference>
<organism evidence="9 10">
    <name type="scientific">Singulisphaera acidiphila (strain ATCC BAA-1392 / DSM 18658 / VKM B-2454 / MOB10)</name>
    <dbReference type="NCBI Taxonomy" id="886293"/>
    <lineage>
        <taxon>Bacteria</taxon>
        <taxon>Pseudomonadati</taxon>
        <taxon>Planctomycetota</taxon>
        <taxon>Planctomycetia</taxon>
        <taxon>Isosphaerales</taxon>
        <taxon>Isosphaeraceae</taxon>
        <taxon>Singulisphaera</taxon>
    </lineage>
</organism>
<keyword evidence="4" id="KW-0249">Electron transport</keyword>
<evidence type="ECO:0000256" key="6">
    <source>
        <dbReference type="PROSITE-ProRule" id="PRU00433"/>
    </source>
</evidence>
<dbReference type="STRING" id="886293.Sinac_1800"/>
<dbReference type="eggNOG" id="COG2010">
    <property type="taxonomic scope" value="Bacteria"/>
</dbReference>
<dbReference type="PROSITE" id="PS51007">
    <property type="entry name" value="CYTC"/>
    <property type="match status" value="1"/>
</dbReference>
<dbReference type="HOGENOM" id="CLU_1141972_0_0_0"/>
<dbReference type="GO" id="GO:0009055">
    <property type="term" value="F:electron transfer activity"/>
    <property type="evidence" value="ECO:0007669"/>
    <property type="project" value="InterPro"/>
</dbReference>
<evidence type="ECO:0000256" key="4">
    <source>
        <dbReference type="ARBA" id="ARBA00022982"/>
    </source>
</evidence>
<evidence type="ECO:0000259" key="8">
    <source>
        <dbReference type="PROSITE" id="PS51007"/>
    </source>
</evidence>
<dbReference type="AlphaFoldDB" id="L0DBX0"/>
<keyword evidence="3 6" id="KW-0479">Metal-binding</keyword>
<evidence type="ECO:0000256" key="5">
    <source>
        <dbReference type="ARBA" id="ARBA00023004"/>
    </source>
</evidence>
<dbReference type="KEGG" id="saci:Sinac_1800"/>
<dbReference type="EMBL" id="CP003364">
    <property type="protein sequence ID" value="AGA26166.1"/>
    <property type="molecule type" value="Genomic_DNA"/>
</dbReference>
<keyword evidence="1" id="KW-0813">Transport</keyword>
<evidence type="ECO:0000256" key="1">
    <source>
        <dbReference type="ARBA" id="ARBA00022448"/>
    </source>
</evidence>
<accession>L0DBX0</accession>
<evidence type="ECO:0000256" key="3">
    <source>
        <dbReference type="ARBA" id="ARBA00022723"/>
    </source>
</evidence>
<dbReference type="PANTHER" id="PTHR37823:SF1">
    <property type="entry name" value="CYTOCHROME C-553-LIKE"/>
    <property type="match status" value="1"/>
</dbReference>
<dbReference type="InterPro" id="IPR051811">
    <property type="entry name" value="Cytochrome_c550/c551-like"/>
</dbReference>
<keyword evidence="2 6" id="KW-0349">Heme</keyword>
<proteinExistence type="predicted"/>
<reference evidence="9 10" key="1">
    <citation type="submission" date="2012-02" db="EMBL/GenBank/DDBJ databases">
        <title>Complete sequence of chromosome of Singulisphaera acidiphila DSM 18658.</title>
        <authorList>
            <consortium name="US DOE Joint Genome Institute (JGI-PGF)"/>
            <person name="Lucas S."/>
            <person name="Copeland A."/>
            <person name="Lapidus A."/>
            <person name="Glavina del Rio T."/>
            <person name="Dalin E."/>
            <person name="Tice H."/>
            <person name="Bruce D."/>
            <person name="Goodwin L."/>
            <person name="Pitluck S."/>
            <person name="Peters L."/>
            <person name="Ovchinnikova G."/>
            <person name="Chertkov O."/>
            <person name="Kyrpides N."/>
            <person name="Mavromatis K."/>
            <person name="Ivanova N."/>
            <person name="Brettin T."/>
            <person name="Detter J.C."/>
            <person name="Han C."/>
            <person name="Larimer F."/>
            <person name="Land M."/>
            <person name="Hauser L."/>
            <person name="Markowitz V."/>
            <person name="Cheng J.-F."/>
            <person name="Hugenholtz P."/>
            <person name="Woyke T."/>
            <person name="Wu D."/>
            <person name="Tindall B."/>
            <person name="Pomrenke H."/>
            <person name="Brambilla E."/>
            <person name="Klenk H.-P."/>
            <person name="Eisen J.A."/>
        </authorList>
    </citation>
    <scope>NUCLEOTIDE SEQUENCE [LARGE SCALE GENOMIC DNA]</scope>
    <source>
        <strain evidence="10">ATCC BAA-1392 / DSM 18658 / VKM B-2454 / MOB10</strain>
    </source>
</reference>
<feature type="domain" description="Cytochrome c" evidence="8">
    <location>
        <begin position="162"/>
        <end position="238"/>
    </location>
</feature>
<keyword evidence="10" id="KW-1185">Reference proteome</keyword>
<evidence type="ECO:0000256" key="2">
    <source>
        <dbReference type="ARBA" id="ARBA00022617"/>
    </source>
</evidence>